<dbReference type="InterPro" id="IPR051321">
    <property type="entry name" value="PHA/PHB_synthase"/>
</dbReference>
<keyword evidence="2" id="KW-0963">Cytoplasm</keyword>
<dbReference type="EMBL" id="FLYE01000001">
    <property type="protein sequence ID" value="SCA54801.1"/>
    <property type="molecule type" value="Genomic_DNA"/>
</dbReference>
<organism evidence="7 8">
    <name type="scientific">Candidatus Terasakiella magnetica</name>
    <dbReference type="NCBI Taxonomy" id="1867952"/>
    <lineage>
        <taxon>Bacteria</taxon>
        <taxon>Pseudomonadati</taxon>
        <taxon>Pseudomonadota</taxon>
        <taxon>Alphaproteobacteria</taxon>
        <taxon>Rhodospirillales</taxon>
        <taxon>Terasakiellaceae</taxon>
        <taxon>Terasakiella</taxon>
    </lineage>
</organism>
<name>A0A1C3RC09_9PROT</name>
<dbReference type="GO" id="GO:0016746">
    <property type="term" value="F:acyltransferase activity"/>
    <property type="evidence" value="ECO:0007669"/>
    <property type="project" value="UniProtKB-KW"/>
</dbReference>
<sequence length="600" mass="68140">MSQEQDKNLMNVDQQELLENMQDFAERSQRIMTKFLEHQAEDDGFQIPDPYVVGKAFMKASAQLMSDPQKLAQAQADLWKEYTSLWQHVTQRMMGQETAPVAKPNPGDRRFKDEAWEEEIYFDAVKQYYLLTARWIKSTMSDVKGIDESTQAKVDFYTRNFVQSLAPSNFIATNPTVLKEAVDSQGQSLLKGFQHFLDDLEEGKGKLKVSMTDVDAFELGKNVASTPGKVVYQNGLIQLIQYTPTTEKVNKNPLLIVPPWINKFYVLDLQPKNSLIKWAVDQGHTVFIISWVNPDDKLAHKDFSCYMQEGPLAAIDTIQEITGVDQVNIAAYCIGGTLTSCTLAYLAATGQADKVKSATLFTTLTDFTDAGEISVFIDEEQMDLLDAHMERLGYLEGSEMSQVFNLLRANDLVWSFFVNNYLMGKEPFPFDLLYWNSDSTRMPAMMHKFYLRKMYLENRLSEPGGIELNGEPIDLRKIETPVYMISTHDDHIAPWKSTYKLTQKVKGSLKFVLGGSGHIAGIINPEKSGKYGYWTNTNKPADPDKWFAGAEQHEGSWWQDWKKWIGRHSGGKVAARKPGSKKHKPFEDAPGSYVRVRSID</sequence>
<keyword evidence="4 7" id="KW-0012">Acyltransferase</keyword>
<accession>A0A1C3RC09</accession>
<dbReference type="GO" id="GO:0005737">
    <property type="term" value="C:cytoplasm"/>
    <property type="evidence" value="ECO:0007669"/>
    <property type="project" value="UniProtKB-SubCell"/>
</dbReference>
<evidence type="ECO:0000256" key="5">
    <source>
        <dbReference type="SAM" id="MobiDB-lite"/>
    </source>
</evidence>
<evidence type="ECO:0000313" key="8">
    <source>
        <dbReference type="Proteomes" id="UP000231658"/>
    </source>
</evidence>
<dbReference type="AlphaFoldDB" id="A0A1C3RC09"/>
<evidence type="ECO:0000256" key="1">
    <source>
        <dbReference type="ARBA" id="ARBA00004496"/>
    </source>
</evidence>
<dbReference type="NCBIfam" id="TIGR01838">
    <property type="entry name" value="PHA_synth_I"/>
    <property type="match status" value="1"/>
</dbReference>
<dbReference type="InterPro" id="IPR010941">
    <property type="entry name" value="PhaC_N"/>
</dbReference>
<evidence type="ECO:0000256" key="4">
    <source>
        <dbReference type="ARBA" id="ARBA00023315"/>
    </source>
</evidence>
<dbReference type="InterPro" id="IPR029058">
    <property type="entry name" value="AB_hydrolase_fold"/>
</dbReference>
<dbReference type="PANTHER" id="PTHR36837">
    <property type="entry name" value="POLY(3-HYDROXYALKANOATE) POLYMERASE SUBUNIT PHAC"/>
    <property type="match status" value="1"/>
</dbReference>
<proteinExistence type="predicted"/>
<protein>
    <submittedName>
        <fullName evidence="7">Poly-beta-hydroxybutyrate polymerase</fullName>
        <ecNumber evidence="7">2.3.1.-</ecNumber>
    </submittedName>
</protein>
<dbReference type="Proteomes" id="UP000231658">
    <property type="component" value="Unassembled WGS sequence"/>
</dbReference>
<gene>
    <name evidence="7" type="primary">phbC</name>
    <name evidence="7" type="ORF">MTBPR1_10048</name>
</gene>
<feature type="region of interest" description="Disordered" evidence="5">
    <location>
        <begin position="569"/>
        <end position="591"/>
    </location>
</feature>
<keyword evidence="8" id="KW-1185">Reference proteome</keyword>
<feature type="domain" description="Poly-beta-hydroxybutyrate polymerase N-terminal" evidence="6">
    <location>
        <begin position="108"/>
        <end position="279"/>
    </location>
</feature>
<evidence type="ECO:0000313" key="7">
    <source>
        <dbReference type="EMBL" id="SCA54801.1"/>
    </source>
</evidence>
<dbReference type="EC" id="2.3.1.-" evidence="7"/>
<dbReference type="SUPFAM" id="SSF53474">
    <property type="entry name" value="alpha/beta-Hydrolases"/>
    <property type="match status" value="1"/>
</dbReference>
<evidence type="ECO:0000256" key="2">
    <source>
        <dbReference type="ARBA" id="ARBA00022490"/>
    </source>
</evidence>
<comment type="subcellular location">
    <subcellularLocation>
        <location evidence="1">Cytoplasm</location>
    </subcellularLocation>
</comment>
<dbReference type="PANTHER" id="PTHR36837:SF5">
    <property type="entry name" value="POLY-3-HYDROXYBUTYRATE SYNTHASE"/>
    <property type="match status" value="1"/>
</dbReference>
<evidence type="ECO:0000256" key="3">
    <source>
        <dbReference type="ARBA" id="ARBA00022679"/>
    </source>
</evidence>
<evidence type="ECO:0000259" key="6">
    <source>
        <dbReference type="Pfam" id="PF07167"/>
    </source>
</evidence>
<dbReference type="RefSeq" id="WP_338031263.1">
    <property type="nucleotide sequence ID" value="NZ_FLYE01000001.1"/>
</dbReference>
<feature type="compositionally biased region" description="Basic residues" evidence="5">
    <location>
        <begin position="569"/>
        <end position="584"/>
    </location>
</feature>
<dbReference type="Gene3D" id="3.40.50.1820">
    <property type="entry name" value="alpha/beta hydrolase"/>
    <property type="match status" value="1"/>
</dbReference>
<dbReference type="STRING" id="1867952.MTBPR1_10048"/>
<dbReference type="GO" id="GO:0042619">
    <property type="term" value="P:poly-hydroxybutyrate biosynthetic process"/>
    <property type="evidence" value="ECO:0007669"/>
    <property type="project" value="InterPro"/>
</dbReference>
<dbReference type="Pfam" id="PF07167">
    <property type="entry name" value="PhaC_N"/>
    <property type="match status" value="1"/>
</dbReference>
<dbReference type="InterPro" id="IPR010963">
    <property type="entry name" value="PHA_synth_I"/>
</dbReference>
<keyword evidence="3 7" id="KW-0808">Transferase</keyword>
<reference evidence="7 8" key="1">
    <citation type="submission" date="2016-07" db="EMBL/GenBank/DDBJ databases">
        <authorList>
            <person name="Lefevre C.T."/>
        </authorList>
    </citation>
    <scope>NUCLEOTIDE SEQUENCE [LARGE SCALE GENOMIC DNA]</scope>
    <source>
        <strain evidence="7">PR1</strain>
    </source>
</reference>